<comment type="caution">
    <text evidence="1">The sequence shown here is derived from an EMBL/GenBank/DDBJ whole genome shotgun (WGS) entry which is preliminary data.</text>
</comment>
<dbReference type="EMBL" id="BPLQ01009046">
    <property type="protein sequence ID" value="GIY41329.1"/>
    <property type="molecule type" value="Genomic_DNA"/>
</dbReference>
<reference evidence="1 2" key="1">
    <citation type="submission" date="2021-06" db="EMBL/GenBank/DDBJ databases">
        <title>Caerostris darwini draft genome.</title>
        <authorList>
            <person name="Kono N."/>
            <person name="Arakawa K."/>
        </authorList>
    </citation>
    <scope>NUCLEOTIDE SEQUENCE [LARGE SCALE GENOMIC DNA]</scope>
</reference>
<evidence type="ECO:0000313" key="2">
    <source>
        <dbReference type="Proteomes" id="UP001054837"/>
    </source>
</evidence>
<sequence length="134" mass="16573">MSTCRDCFHALANEAEEQIRTYWFITLEKEYNLDHRSDLTTLEKMFLFQEIEFDKLFFRAEICQQFTYLWRMALSKGCIDPECFHHHKDNKNLYILLEERDENGLKKWIHLWTFFKMTKSDYMPQNENEDEYFL</sequence>
<dbReference type="AlphaFoldDB" id="A0AAV4T567"/>
<accession>A0AAV4T567</accession>
<proteinExistence type="predicted"/>
<name>A0AAV4T567_9ARAC</name>
<evidence type="ECO:0000313" key="1">
    <source>
        <dbReference type="EMBL" id="GIY41329.1"/>
    </source>
</evidence>
<protein>
    <submittedName>
        <fullName evidence="1">Uncharacterized protein</fullName>
    </submittedName>
</protein>
<dbReference type="Proteomes" id="UP001054837">
    <property type="component" value="Unassembled WGS sequence"/>
</dbReference>
<organism evidence="1 2">
    <name type="scientific">Caerostris darwini</name>
    <dbReference type="NCBI Taxonomy" id="1538125"/>
    <lineage>
        <taxon>Eukaryota</taxon>
        <taxon>Metazoa</taxon>
        <taxon>Ecdysozoa</taxon>
        <taxon>Arthropoda</taxon>
        <taxon>Chelicerata</taxon>
        <taxon>Arachnida</taxon>
        <taxon>Araneae</taxon>
        <taxon>Araneomorphae</taxon>
        <taxon>Entelegynae</taxon>
        <taxon>Araneoidea</taxon>
        <taxon>Araneidae</taxon>
        <taxon>Caerostris</taxon>
    </lineage>
</organism>
<keyword evidence="2" id="KW-1185">Reference proteome</keyword>
<gene>
    <name evidence="1" type="ORF">CDAR_66651</name>
</gene>